<dbReference type="InterPro" id="IPR020084">
    <property type="entry name" value="NUDIX_hydrolase_CS"/>
</dbReference>
<dbReference type="InterPro" id="IPR000086">
    <property type="entry name" value="NUDIX_hydrolase_dom"/>
</dbReference>
<evidence type="ECO:0000256" key="2">
    <source>
        <dbReference type="ARBA" id="ARBA00022801"/>
    </source>
</evidence>
<evidence type="ECO:0000313" key="4">
    <source>
        <dbReference type="EMBL" id="GAA0447675.1"/>
    </source>
</evidence>
<evidence type="ECO:0000259" key="3">
    <source>
        <dbReference type="PROSITE" id="PS51462"/>
    </source>
</evidence>
<dbReference type="PROSITE" id="PS00893">
    <property type="entry name" value="NUDIX_BOX"/>
    <property type="match status" value="1"/>
</dbReference>
<evidence type="ECO:0000256" key="1">
    <source>
        <dbReference type="ARBA" id="ARBA00001946"/>
    </source>
</evidence>
<feature type="domain" description="Nudix hydrolase" evidence="3">
    <location>
        <begin position="12"/>
        <end position="142"/>
    </location>
</feature>
<keyword evidence="5" id="KW-1185">Reference proteome</keyword>
<comment type="cofactor">
    <cofactor evidence="1">
        <name>Mg(2+)</name>
        <dbReference type="ChEBI" id="CHEBI:18420"/>
    </cofactor>
</comment>
<proteinExistence type="predicted"/>
<dbReference type="PANTHER" id="PTHR43046:SF14">
    <property type="entry name" value="MUTT_NUDIX FAMILY PROTEIN"/>
    <property type="match status" value="1"/>
</dbReference>
<dbReference type="InterPro" id="IPR015797">
    <property type="entry name" value="NUDIX_hydrolase-like_dom_sf"/>
</dbReference>
<keyword evidence="2" id="KW-0378">Hydrolase</keyword>
<gene>
    <name evidence="4" type="ORF">GCM10009544_08070</name>
</gene>
<accession>A0ABP3JB17</accession>
<dbReference type="RefSeq" id="WP_344085584.1">
    <property type="nucleotide sequence ID" value="NZ_BAAAHB010000004.1"/>
</dbReference>
<comment type="caution">
    <text evidence="4">The sequence shown here is derived from an EMBL/GenBank/DDBJ whole genome shotgun (WGS) entry which is preliminary data.</text>
</comment>
<organism evidence="4 5">
    <name type="scientific">Streptomyces stramineus</name>
    <dbReference type="NCBI Taxonomy" id="173861"/>
    <lineage>
        <taxon>Bacteria</taxon>
        <taxon>Bacillati</taxon>
        <taxon>Actinomycetota</taxon>
        <taxon>Actinomycetes</taxon>
        <taxon>Kitasatosporales</taxon>
        <taxon>Streptomycetaceae</taxon>
        <taxon>Streptomyces</taxon>
    </lineage>
</organism>
<dbReference type="Proteomes" id="UP001499895">
    <property type="component" value="Unassembled WGS sequence"/>
</dbReference>
<dbReference type="PROSITE" id="PS51462">
    <property type="entry name" value="NUDIX"/>
    <property type="match status" value="1"/>
</dbReference>
<dbReference type="EMBL" id="BAAAHB010000004">
    <property type="protein sequence ID" value="GAA0447675.1"/>
    <property type="molecule type" value="Genomic_DNA"/>
</dbReference>
<dbReference type="Pfam" id="PF00293">
    <property type="entry name" value="NUDIX"/>
    <property type="match status" value="1"/>
</dbReference>
<protein>
    <recommendedName>
        <fullName evidence="3">Nudix hydrolase domain-containing protein</fullName>
    </recommendedName>
</protein>
<sequence>MTDTELEAEAIKSGTGVSALITNSQGDYLLHLRDDIEGICWPGYWTPVGGRPEPGESPADTVAREVAEETGLIIPLEEFTTVQQRNAEHLGKGPIAVYTGHWDGDAHALPLTEGIMLHWFPVSVLPRLRVPPWCREAIALHQNARTSLPVSSEDTSP</sequence>
<evidence type="ECO:0000313" key="5">
    <source>
        <dbReference type="Proteomes" id="UP001499895"/>
    </source>
</evidence>
<reference evidence="5" key="1">
    <citation type="journal article" date="2019" name="Int. J. Syst. Evol. Microbiol.">
        <title>The Global Catalogue of Microorganisms (GCM) 10K type strain sequencing project: providing services to taxonomists for standard genome sequencing and annotation.</title>
        <authorList>
            <consortium name="The Broad Institute Genomics Platform"/>
            <consortium name="The Broad Institute Genome Sequencing Center for Infectious Disease"/>
            <person name="Wu L."/>
            <person name="Ma J."/>
        </authorList>
    </citation>
    <scope>NUCLEOTIDE SEQUENCE [LARGE SCALE GENOMIC DNA]</scope>
    <source>
        <strain evidence="5">JCM 10649</strain>
    </source>
</reference>
<dbReference type="PANTHER" id="PTHR43046">
    <property type="entry name" value="GDP-MANNOSE MANNOSYL HYDROLASE"/>
    <property type="match status" value="1"/>
</dbReference>
<name>A0ABP3JB17_9ACTN</name>
<dbReference type="Gene3D" id="3.90.79.10">
    <property type="entry name" value="Nucleoside Triphosphate Pyrophosphohydrolase"/>
    <property type="match status" value="1"/>
</dbReference>
<dbReference type="SUPFAM" id="SSF55811">
    <property type="entry name" value="Nudix"/>
    <property type="match status" value="1"/>
</dbReference>